<dbReference type="InterPro" id="IPR013762">
    <property type="entry name" value="Integrase-like_cat_sf"/>
</dbReference>
<dbReference type="Gene3D" id="1.10.443.10">
    <property type="entry name" value="Intergrase catalytic core"/>
    <property type="match status" value="1"/>
</dbReference>
<evidence type="ECO:0000256" key="6">
    <source>
        <dbReference type="SAM" id="MobiDB-lite"/>
    </source>
</evidence>
<evidence type="ECO:0000256" key="4">
    <source>
        <dbReference type="ARBA" id="ARBA00023172"/>
    </source>
</evidence>
<feature type="domain" description="Core-binding (CB)" evidence="8">
    <location>
        <begin position="90"/>
        <end position="170"/>
    </location>
</feature>
<dbReference type="PANTHER" id="PTHR30629:SF2">
    <property type="entry name" value="PROPHAGE INTEGRASE INTS-RELATED"/>
    <property type="match status" value="1"/>
</dbReference>
<evidence type="ECO:0000256" key="2">
    <source>
        <dbReference type="ARBA" id="ARBA00022908"/>
    </source>
</evidence>
<dbReference type="Gene3D" id="1.10.150.130">
    <property type="match status" value="1"/>
</dbReference>
<evidence type="ECO:0000256" key="1">
    <source>
        <dbReference type="ARBA" id="ARBA00008857"/>
    </source>
</evidence>
<keyword evidence="10" id="KW-1185">Reference proteome</keyword>
<feature type="domain" description="Tyr recombinase" evidence="7">
    <location>
        <begin position="193"/>
        <end position="368"/>
    </location>
</feature>
<sequence>MANLKTRLTDAICSRARPGLREYALRDERQACLSLRVRPTGTKTWEVRERANGFPIRSTLGTFPAMGVKAARMAAVAFLAGDRKPVKRSVTFRELCDHHEQRHAENLKPSGLRTYRTYVRLQLLPAFGASPVDTIARRDIVSWFERYGMTSPGGANRALGILSQMLTSAQRWDMLPPDWSNPAVGIRLNRRRAIGTFLSKPQMARLGSVLARRSHIGCPAAGVLEALLLTGCRVGEILSLRWEDVRPDRLRLRDSKTGAREVPLGTAARRFFNSYRRRRASARGRHKVFQFGEAVPYERVRTVWLSVRKEAQLPGTLRIHDLRHSFASHAIMAGESLFTVSRLLGHKRIQTTARYAHLADDTLRASAERIGMLILDQVEPPARRRKEPTSQTRTGGGAS</sequence>
<keyword evidence="3 5" id="KW-0238">DNA-binding</keyword>
<dbReference type="InterPro" id="IPR025166">
    <property type="entry name" value="Integrase_DNA_bind_dom"/>
</dbReference>
<keyword evidence="4" id="KW-0233">DNA recombination</keyword>
<dbReference type="Pfam" id="PF14659">
    <property type="entry name" value="Phage_int_SAM_3"/>
    <property type="match status" value="1"/>
</dbReference>
<gene>
    <name evidence="9" type="ORF">GCM10011349_39710</name>
</gene>
<dbReference type="Pfam" id="PF00589">
    <property type="entry name" value="Phage_integrase"/>
    <property type="match status" value="1"/>
</dbReference>
<comment type="caution">
    <text evidence="9">The sequence shown here is derived from an EMBL/GenBank/DDBJ whole genome shotgun (WGS) entry which is preliminary data.</text>
</comment>
<dbReference type="PANTHER" id="PTHR30629">
    <property type="entry name" value="PROPHAGE INTEGRASE"/>
    <property type="match status" value="1"/>
</dbReference>
<dbReference type="InterPro" id="IPR038488">
    <property type="entry name" value="Integrase_DNA-bd_sf"/>
</dbReference>
<dbReference type="InterPro" id="IPR011010">
    <property type="entry name" value="DNA_brk_join_enz"/>
</dbReference>
<dbReference type="PROSITE" id="PS51898">
    <property type="entry name" value="TYR_RECOMBINASE"/>
    <property type="match status" value="1"/>
</dbReference>
<comment type="similarity">
    <text evidence="1">Belongs to the 'phage' integrase family.</text>
</comment>
<dbReference type="Proteomes" id="UP000605099">
    <property type="component" value="Unassembled WGS sequence"/>
</dbReference>
<evidence type="ECO:0000313" key="10">
    <source>
        <dbReference type="Proteomes" id="UP000605099"/>
    </source>
</evidence>
<evidence type="ECO:0000313" key="9">
    <source>
        <dbReference type="EMBL" id="GGN59297.1"/>
    </source>
</evidence>
<reference evidence="10" key="1">
    <citation type="journal article" date="2019" name="Int. J. Syst. Evol. Microbiol.">
        <title>The Global Catalogue of Microorganisms (GCM) 10K type strain sequencing project: providing services to taxonomists for standard genome sequencing and annotation.</title>
        <authorList>
            <consortium name="The Broad Institute Genomics Platform"/>
            <consortium name="The Broad Institute Genome Sequencing Center for Infectious Disease"/>
            <person name="Wu L."/>
            <person name="Ma J."/>
        </authorList>
    </citation>
    <scope>NUCLEOTIDE SEQUENCE [LARGE SCALE GENOMIC DNA]</scope>
    <source>
        <strain evidence="10">CGMCC 1.6784</strain>
    </source>
</reference>
<dbReference type="RefSeq" id="WP_188822586.1">
    <property type="nucleotide sequence ID" value="NZ_BMLK01000025.1"/>
</dbReference>
<organism evidence="9 10">
    <name type="scientific">Novosphingobium indicum</name>
    <dbReference type="NCBI Taxonomy" id="462949"/>
    <lineage>
        <taxon>Bacteria</taxon>
        <taxon>Pseudomonadati</taxon>
        <taxon>Pseudomonadota</taxon>
        <taxon>Alphaproteobacteria</taxon>
        <taxon>Sphingomonadales</taxon>
        <taxon>Sphingomonadaceae</taxon>
        <taxon>Novosphingobium</taxon>
    </lineage>
</organism>
<dbReference type="InterPro" id="IPR050808">
    <property type="entry name" value="Phage_Integrase"/>
</dbReference>
<evidence type="ECO:0000256" key="3">
    <source>
        <dbReference type="ARBA" id="ARBA00023125"/>
    </source>
</evidence>
<dbReference type="InterPro" id="IPR002104">
    <property type="entry name" value="Integrase_catalytic"/>
</dbReference>
<proteinExistence type="inferred from homology"/>
<dbReference type="InterPro" id="IPR044068">
    <property type="entry name" value="CB"/>
</dbReference>
<feature type="region of interest" description="Disordered" evidence="6">
    <location>
        <begin position="377"/>
        <end position="399"/>
    </location>
</feature>
<evidence type="ECO:0000259" key="8">
    <source>
        <dbReference type="PROSITE" id="PS51900"/>
    </source>
</evidence>
<evidence type="ECO:0000259" key="7">
    <source>
        <dbReference type="PROSITE" id="PS51898"/>
    </source>
</evidence>
<dbReference type="CDD" id="cd00796">
    <property type="entry name" value="INT_Rci_Hp1_C"/>
    <property type="match status" value="1"/>
</dbReference>
<dbReference type="EMBL" id="BMLK01000025">
    <property type="protein sequence ID" value="GGN59297.1"/>
    <property type="molecule type" value="Genomic_DNA"/>
</dbReference>
<dbReference type="Gene3D" id="3.30.160.390">
    <property type="entry name" value="Integrase, DNA-binding domain"/>
    <property type="match status" value="1"/>
</dbReference>
<dbReference type="PROSITE" id="PS51900">
    <property type="entry name" value="CB"/>
    <property type="match status" value="1"/>
</dbReference>
<dbReference type="Pfam" id="PF13356">
    <property type="entry name" value="Arm-DNA-bind_3"/>
    <property type="match status" value="1"/>
</dbReference>
<accession>A0ABQ2K0G5</accession>
<protein>
    <submittedName>
        <fullName evidence="9">Integrase</fullName>
    </submittedName>
</protein>
<name>A0ABQ2K0G5_9SPHN</name>
<dbReference type="InterPro" id="IPR004107">
    <property type="entry name" value="Integrase_SAM-like_N"/>
</dbReference>
<keyword evidence="2" id="KW-0229">DNA integration</keyword>
<dbReference type="InterPro" id="IPR010998">
    <property type="entry name" value="Integrase_recombinase_N"/>
</dbReference>
<dbReference type="SUPFAM" id="SSF56349">
    <property type="entry name" value="DNA breaking-rejoining enzymes"/>
    <property type="match status" value="1"/>
</dbReference>
<evidence type="ECO:0000256" key="5">
    <source>
        <dbReference type="PROSITE-ProRule" id="PRU01248"/>
    </source>
</evidence>